<accession>A0A0M3IKS4</accession>
<evidence type="ECO:0000256" key="2">
    <source>
        <dbReference type="SAM" id="MobiDB-lite"/>
    </source>
</evidence>
<feature type="coiled-coil region" evidence="1">
    <location>
        <begin position="188"/>
        <end position="226"/>
    </location>
</feature>
<sequence>MERLTSIRGNKQRILDTLREMKEKLGDNGEPDRELMAKMIASYDLLSAQEEDYMKIMQQIVSIRENAAEDVQHEVEEVKENKSETKKVAEGEENAVPNAESTEANKEHTDENEAEWKEVEEELAKLGSVAGEAVAASIMNEKLIEKLQLHRNKATITALFQFCFLKLMLKAALEQLREKETESQRGAANEALQQVELARLKVAAEQEQIERKRRTLERLRREAVRRGIKLGPGPASEPDIVVEAPPEPKSVTEAKLRAKLNAKKKQNEEEEVEDSSPPVPENLAPPERIPPIADNEELVNEGTRPEEQSETQPGGGAPASAKKKKKGKRAREQAKERRDAINASIREKLAAIEARKQRMREIQAQLLRPVITPSEMDDTFQKAQQKLKSLTAMREHLEELRESGEALPEEAAAMLERQLEEEESEAFKDDANVAEQRSAQETLGPALDHIEQLRSWDWFDFFCVSYKTIKEDLFSIDVSLNSRLRKLARF</sequence>
<name>A0A0M3IKS4_ASCLU</name>
<keyword evidence="1" id="KW-0175">Coiled coil</keyword>
<dbReference type="Proteomes" id="UP000036681">
    <property type="component" value="Unplaced"/>
</dbReference>
<protein>
    <submittedName>
        <fullName evidence="4">MIF4G domain-containing protein</fullName>
    </submittedName>
</protein>
<evidence type="ECO:0000313" key="3">
    <source>
        <dbReference type="Proteomes" id="UP000036681"/>
    </source>
</evidence>
<dbReference type="WBParaSite" id="ALUE_0001935101-mRNA-1">
    <property type="protein sequence ID" value="ALUE_0001935101-mRNA-1"/>
    <property type="gene ID" value="ALUE_0001935101"/>
</dbReference>
<keyword evidence="3" id="KW-1185">Reference proteome</keyword>
<dbReference type="AlphaFoldDB" id="A0A0M3IKS4"/>
<feature type="region of interest" description="Disordered" evidence="2">
    <location>
        <begin position="75"/>
        <end position="115"/>
    </location>
</feature>
<feature type="compositionally biased region" description="Basic and acidic residues" evidence="2">
    <location>
        <begin position="75"/>
        <end position="90"/>
    </location>
</feature>
<proteinExistence type="predicted"/>
<organism evidence="3 4">
    <name type="scientific">Ascaris lumbricoides</name>
    <name type="common">Giant roundworm</name>
    <dbReference type="NCBI Taxonomy" id="6252"/>
    <lineage>
        <taxon>Eukaryota</taxon>
        <taxon>Metazoa</taxon>
        <taxon>Ecdysozoa</taxon>
        <taxon>Nematoda</taxon>
        <taxon>Chromadorea</taxon>
        <taxon>Rhabditida</taxon>
        <taxon>Spirurina</taxon>
        <taxon>Ascaridomorpha</taxon>
        <taxon>Ascaridoidea</taxon>
        <taxon>Ascarididae</taxon>
        <taxon>Ascaris</taxon>
    </lineage>
</organism>
<feature type="region of interest" description="Disordered" evidence="2">
    <location>
        <begin position="227"/>
        <end position="344"/>
    </location>
</feature>
<evidence type="ECO:0000256" key="1">
    <source>
        <dbReference type="SAM" id="Coils"/>
    </source>
</evidence>
<evidence type="ECO:0000313" key="4">
    <source>
        <dbReference type="WBParaSite" id="ALUE_0001935101-mRNA-1"/>
    </source>
</evidence>
<reference evidence="4" key="1">
    <citation type="submission" date="2017-02" db="UniProtKB">
        <authorList>
            <consortium name="WormBaseParasite"/>
        </authorList>
    </citation>
    <scope>IDENTIFICATION</scope>
</reference>
<feature type="compositionally biased region" description="Basic and acidic residues" evidence="2">
    <location>
        <begin position="103"/>
        <end position="115"/>
    </location>
</feature>
<feature type="compositionally biased region" description="Basic and acidic residues" evidence="2">
    <location>
        <begin position="330"/>
        <end position="344"/>
    </location>
</feature>